<feature type="transmembrane region" description="Helical" evidence="13">
    <location>
        <begin position="248"/>
        <end position="269"/>
    </location>
</feature>
<evidence type="ECO:0000256" key="11">
    <source>
        <dbReference type="ARBA" id="ARBA00023136"/>
    </source>
</evidence>
<dbReference type="GO" id="GO:0106166">
    <property type="term" value="F:spindle pole body-nuclear membrane anchor activity"/>
    <property type="evidence" value="ECO:0007669"/>
    <property type="project" value="TreeGrafter"/>
</dbReference>
<evidence type="ECO:0000256" key="7">
    <source>
        <dbReference type="ARBA" id="ARBA00022927"/>
    </source>
</evidence>
<evidence type="ECO:0000256" key="5">
    <source>
        <dbReference type="ARBA" id="ARBA00022692"/>
    </source>
</evidence>
<feature type="transmembrane region" description="Helical" evidence="13">
    <location>
        <begin position="51"/>
        <end position="71"/>
    </location>
</feature>
<keyword evidence="8 13" id="KW-1133">Transmembrane helix</keyword>
<keyword evidence="4" id="KW-0813">Transport</keyword>
<evidence type="ECO:0000256" key="1">
    <source>
        <dbReference type="ARBA" id="ARBA00004232"/>
    </source>
</evidence>
<keyword evidence="11 13" id="KW-0472">Membrane</keyword>
<keyword evidence="6" id="KW-0509">mRNA transport</keyword>
<dbReference type="GO" id="GO:0051028">
    <property type="term" value="P:mRNA transport"/>
    <property type="evidence" value="ECO:0007669"/>
    <property type="project" value="UniProtKB-KW"/>
</dbReference>
<dbReference type="GeneID" id="18247368"/>
<comment type="subcellular location">
    <subcellularLocation>
        <location evidence="1">Nucleus membrane</location>
        <topology evidence="1">Multi-pass membrane protein</topology>
    </subcellularLocation>
    <subcellularLocation>
        <location evidence="2">Nucleus</location>
        <location evidence="2">Nuclear pore complex</location>
    </subcellularLocation>
</comment>
<evidence type="ECO:0000313" key="15">
    <source>
        <dbReference type="Proteomes" id="UP000000707"/>
    </source>
</evidence>
<dbReference type="OrthoDB" id="67850at2759"/>
<organism evidence="15">
    <name type="scientific">Candida tenuis (strain ATCC 10573 / BCRC 21748 / CBS 615 / JCM 9827 / NBRC 10315 / NRRL Y-1498 / VKM Y-70)</name>
    <name type="common">Yeast</name>
    <name type="synonym">Yamadazyma tenuis</name>
    <dbReference type="NCBI Taxonomy" id="590646"/>
    <lineage>
        <taxon>Eukaryota</taxon>
        <taxon>Fungi</taxon>
        <taxon>Dikarya</taxon>
        <taxon>Ascomycota</taxon>
        <taxon>Saccharomycotina</taxon>
        <taxon>Pichiomycetes</taxon>
        <taxon>Debaryomycetaceae</taxon>
        <taxon>Yamadazyma</taxon>
    </lineage>
</organism>
<feature type="transmembrane region" description="Helical" evidence="13">
    <location>
        <begin position="148"/>
        <end position="168"/>
    </location>
</feature>
<evidence type="ECO:0000256" key="4">
    <source>
        <dbReference type="ARBA" id="ARBA00022448"/>
    </source>
</evidence>
<feature type="transmembrane region" description="Helical" evidence="13">
    <location>
        <begin position="27"/>
        <end position="45"/>
    </location>
</feature>
<proteinExistence type="inferred from homology"/>
<evidence type="ECO:0000256" key="9">
    <source>
        <dbReference type="ARBA" id="ARBA00023010"/>
    </source>
</evidence>
<dbReference type="STRING" id="590646.G3B6R8"/>
<keyword evidence="7" id="KW-0653">Protein transport</keyword>
<keyword evidence="10" id="KW-0906">Nuclear pore complex</keyword>
<dbReference type="GO" id="GO:0006999">
    <property type="term" value="P:nuclear pore organization"/>
    <property type="evidence" value="ECO:0007669"/>
    <property type="project" value="TreeGrafter"/>
</dbReference>
<feature type="transmembrane region" description="Helical" evidence="13">
    <location>
        <begin position="92"/>
        <end position="111"/>
    </location>
</feature>
<dbReference type="KEGG" id="cten:18247368"/>
<dbReference type="GO" id="GO:0031965">
    <property type="term" value="C:nuclear membrane"/>
    <property type="evidence" value="ECO:0007669"/>
    <property type="project" value="UniProtKB-SubCell"/>
</dbReference>
<keyword evidence="12" id="KW-0539">Nucleus</keyword>
<evidence type="ECO:0000313" key="14">
    <source>
        <dbReference type="EMBL" id="EGV63511.1"/>
    </source>
</evidence>
<dbReference type="HOGENOM" id="CLU_028040_0_0_1"/>
<dbReference type="InterPro" id="IPR019049">
    <property type="entry name" value="Nucleoporin_prot_Ndc1/Nup"/>
</dbReference>
<dbReference type="EMBL" id="GL996524">
    <property type="protein sequence ID" value="EGV63511.1"/>
    <property type="molecule type" value="Genomic_DNA"/>
</dbReference>
<dbReference type="GO" id="GO:0070631">
    <property type="term" value="P:spindle pole body localization"/>
    <property type="evidence" value="ECO:0007669"/>
    <property type="project" value="TreeGrafter"/>
</dbReference>
<dbReference type="GO" id="GO:0015031">
    <property type="term" value="P:protein transport"/>
    <property type="evidence" value="ECO:0007669"/>
    <property type="project" value="UniProtKB-KW"/>
</dbReference>
<sequence>MSEVSGKKRAAAYQELFAKVLHKRLKFVNNITALLAGFVCLALAFPYGKLWWNLVMIFAKGPIVFVALYIIKEVRSRTITVNYSHHRTLGSHFYNCVTGSSFWLSFIGYLASSLTLTTVFSVQIGLFTNYYIISKEYDVKPKANDQWVYSWFYSVVIAFVYTLQQFVFERNRLDFKYGISRVDPKSALTVKVPELLSHSVVINTVCVVSVPVVYWFSRAVLYRLGTVWLFVLGLDTRTPKLGLTFKTLVNLAYMSFNVIFAWEMVNHFFNVYASIGCLDGKKPISTYSSDPINTLLSGLRNTDPNNQLSKLTALQELAYISTVNTPEGVKLRTAIYSAHSTNRFIWPAILDECTILIKQTTQRINYRSSADAKVLQKSQLQVKDDIRSDQSGIFGNSFVMNTERLPDSNVRSYDELVDASKKVGAKPTQSNQQKYFELIDKHLLIPLNRLLASLLSESKAKDESVVVAKLKPVIKQVLNVVEVYRNNFLATSLGIPFRVSLKRDTESRVLNAVNYGNAVISVANLLVHAIEEDRNFSISNQHISDALNLLERPIRGCAVYVDHLPASVFLTLGQRKADVVHSKHLITLLHDLTLFNFKLLCVAYNYKLNDLLLSAPCFKLAKRVIDEEIATRQKK</sequence>
<dbReference type="GO" id="GO:0070762">
    <property type="term" value="C:nuclear pore transmembrane ring"/>
    <property type="evidence" value="ECO:0007669"/>
    <property type="project" value="TreeGrafter"/>
</dbReference>
<dbReference type="GO" id="GO:0005816">
    <property type="term" value="C:spindle pole body"/>
    <property type="evidence" value="ECO:0007669"/>
    <property type="project" value="TreeGrafter"/>
</dbReference>
<keyword evidence="9" id="KW-0811">Translocation</keyword>
<evidence type="ECO:0000256" key="12">
    <source>
        <dbReference type="ARBA" id="ARBA00023242"/>
    </source>
</evidence>
<gene>
    <name evidence="14" type="ORF">CANTEDRAFT_114312</name>
</gene>
<dbReference type="PANTHER" id="PTHR13269">
    <property type="entry name" value="NUCLEOPORIN NDC1"/>
    <property type="match status" value="1"/>
</dbReference>
<comment type="similarity">
    <text evidence="3">Belongs to the NDC1 family.</text>
</comment>
<dbReference type="PANTHER" id="PTHR13269:SF6">
    <property type="entry name" value="NUCLEOPORIN NDC1"/>
    <property type="match status" value="1"/>
</dbReference>
<keyword evidence="5 13" id="KW-0812">Transmembrane</keyword>
<reference evidence="14 15" key="1">
    <citation type="journal article" date="2011" name="Proc. Natl. Acad. Sci. U.S.A.">
        <title>Comparative genomics of xylose-fermenting fungi for enhanced biofuel production.</title>
        <authorList>
            <person name="Wohlbach D.J."/>
            <person name="Kuo A."/>
            <person name="Sato T.K."/>
            <person name="Potts K.M."/>
            <person name="Salamov A.A."/>
            <person name="LaButti K.M."/>
            <person name="Sun H."/>
            <person name="Clum A."/>
            <person name="Pangilinan J.L."/>
            <person name="Lindquist E.A."/>
            <person name="Lucas S."/>
            <person name="Lapidus A."/>
            <person name="Jin M."/>
            <person name="Gunawan C."/>
            <person name="Balan V."/>
            <person name="Dale B.E."/>
            <person name="Jeffries T.W."/>
            <person name="Zinkel R."/>
            <person name="Barry K.W."/>
            <person name="Grigoriev I.V."/>
            <person name="Gasch A.P."/>
        </authorList>
    </citation>
    <scope>NUCLEOTIDE SEQUENCE [LARGE SCALE GENOMIC DNA]</scope>
    <source>
        <strain evidence="15">ATCC 10573 / BCRC 21748 / CBS 615 / JCM 9827 / NBRC 10315 / NRRL Y-1498 / VKM Y-70</strain>
    </source>
</reference>
<evidence type="ECO:0000256" key="3">
    <source>
        <dbReference type="ARBA" id="ARBA00005760"/>
    </source>
</evidence>
<evidence type="ECO:0000256" key="13">
    <source>
        <dbReference type="SAM" id="Phobius"/>
    </source>
</evidence>
<evidence type="ECO:0000256" key="6">
    <source>
        <dbReference type="ARBA" id="ARBA00022816"/>
    </source>
</evidence>
<protein>
    <submittedName>
        <fullName evidence="14">Uncharacterized protein</fullName>
    </submittedName>
</protein>
<keyword evidence="15" id="KW-1185">Reference proteome</keyword>
<dbReference type="eggNOG" id="ENOG502RZSR">
    <property type="taxonomic scope" value="Eukaryota"/>
</dbReference>
<feature type="transmembrane region" description="Helical" evidence="13">
    <location>
        <begin position="195"/>
        <end position="214"/>
    </location>
</feature>
<evidence type="ECO:0000256" key="10">
    <source>
        <dbReference type="ARBA" id="ARBA00023132"/>
    </source>
</evidence>
<dbReference type="Proteomes" id="UP000000707">
    <property type="component" value="Unassembled WGS sequence"/>
</dbReference>
<evidence type="ECO:0000256" key="8">
    <source>
        <dbReference type="ARBA" id="ARBA00022989"/>
    </source>
</evidence>
<dbReference type="Pfam" id="PF09531">
    <property type="entry name" value="Ndc1_Nup"/>
    <property type="match status" value="1"/>
</dbReference>
<evidence type="ECO:0000256" key="2">
    <source>
        <dbReference type="ARBA" id="ARBA00004567"/>
    </source>
</evidence>
<dbReference type="AlphaFoldDB" id="G3B6R8"/>
<accession>G3B6R8</accession>
<name>G3B6R8_CANTC</name>